<evidence type="ECO:0000259" key="8">
    <source>
        <dbReference type="Pfam" id="PF21621"/>
    </source>
</evidence>
<keyword evidence="1 5" id="KW-0479">Metal-binding</keyword>
<dbReference type="GO" id="GO:0008270">
    <property type="term" value="F:zinc ion binding"/>
    <property type="evidence" value="ECO:0007669"/>
    <property type="project" value="InterPro"/>
</dbReference>
<reference evidence="9 10" key="1">
    <citation type="submission" date="2014-09" db="EMBL/GenBank/DDBJ databases">
        <title>Genome sequence of Flavobacterium aquidurense RC62.</title>
        <authorList>
            <person name="Kim J.F."/>
            <person name="Kwak M.-J."/>
        </authorList>
    </citation>
    <scope>NUCLEOTIDE SEQUENCE [LARGE SCALE GENOMIC DNA]</scope>
    <source>
        <strain evidence="9 10">RC62</strain>
    </source>
</reference>
<dbReference type="EMBL" id="JRLF01000007">
    <property type="protein sequence ID" value="KQB41609.1"/>
    <property type="molecule type" value="Genomic_DNA"/>
</dbReference>
<evidence type="ECO:0000259" key="7">
    <source>
        <dbReference type="Pfam" id="PF20511"/>
    </source>
</evidence>
<keyword evidence="2 5" id="KW-0862">Zinc</keyword>
<dbReference type="PIRSF" id="PIRSF036894">
    <property type="entry name" value="PMI_Firm_short"/>
    <property type="match status" value="1"/>
</dbReference>
<feature type="binding site" evidence="5">
    <location>
        <position position="180"/>
    </location>
    <ligand>
        <name>Zn(2+)</name>
        <dbReference type="ChEBI" id="CHEBI:29105"/>
    </ligand>
</feature>
<dbReference type="InterPro" id="IPR011051">
    <property type="entry name" value="RmlC_Cupin_sf"/>
</dbReference>
<dbReference type="Pfam" id="PF21621">
    <property type="entry name" value="MPI_cupin_dom"/>
    <property type="match status" value="1"/>
</dbReference>
<dbReference type="Gene3D" id="2.60.120.10">
    <property type="entry name" value="Jelly Rolls"/>
    <property type="match status" value="2"/>
</dbReference>
<proteinExistence type="predicted"/>
<dbReference type="InterPro" id="IPR051804">
    <property type="entry name" value="Carb_Metab_Reg_Kinase/Isom"/>
</dbReference>
<feature type="binding site" evidence="5">
    <location>
        <position position="105"/>
    </location>
    <ligand>
        <name>Zn(2+)</name>
        <dbReference type="ChEBI" id="CHEBI:29105"/>
    </ligand>
</feature>
<dbReference type="PATRIC" id="fig|362413.3.peg.3880"/>
<dbReference type="InterPro" id="IPR014628">
    <property type="entry name" value="Man6P_isomerase_Firm_short"/>
</dbReference>
<dbReference type="GO" id="GO:0005975">
    <property type="term" value="P:carbohydrate metabolic process"/>
    <property type="evidence" value="ECO:0007669"/>
    <property type="project" value="InterPro"/>
</dbReference>
<evidence type="ECO:0000313" key="9">
    <source>
        <dbReference type="EMBL" id="KQB41609.1"/>
    </source>
</evidence>
<dbReference type="CDD" id="cd07010">
    <property type="entry name" value="cupin_PMI_type_I_N_bac"/>
    <property type="match status" value="1"/>
</dbReference>
<feature type="domain" description="Phosphomannose isomerase type I catalytic" evidence="7">
    <location>
        <begin position="11"/>
        <end position="116"/>
    </location>
</feature>
<comment type="caution">
    <text evidence="9">The sequence shown here is derived from an EMBL/GenBank/DDBJ whole genome shotgun (WGS) entry which is preliminary data.</text>
</comment>
<evidence type="ECO:0000256" key="2">
    <source>
        <dbReference type="ARBA" id="ARBA00022833"/>
    </source>
</evidence>
<organism evidence="9 10">
    <name type="scientific">Flavobacterium aquidurense</name>
    <dbReference type="NCBI Taxonomy" id="362413"/>
    <lineage>
        <taxon>Bacteria</taxon>
        <taxon>Pseudomonadati</taxon>
        <taxon>Bacteroidota</taxon>
        <taxon>Flavobacteriia</taxon>
        <taxon>Flavobacteriales</taxon>
        <taxon>Flavobacteriaceae</taxon>
        <taxon>Flavobacterium</taxon>
    </lineage>
</organism>
<evidence type="ECO:0000256" key="5">
    <source>
        <dbReference type="PIRSR" id="PIRSR036894-1"/>
    </source>
</evidence>
<dbReference type="PANTHER" id="PTHR42742:SF3">
    <property type="entry name" value="FRUCTOKINASE"/>
    <property type="match status" value="1"/>
</dbReference>
<dbReference type="SUPFAM" id="SSF51182">
    <property type="entry name" value="RmlC-like cupins"/>
    <property type="match status" value="1"/>
</dbReference>
<name>A0A0Q0RWJ7_9FLAO</name>
<dbReference type="STRING" id="362413.RC62_3954"/>
<evidence type="ECO:0000256" key="4">
    <source>
        <dbReference type="ARBA" id="ARBA00030762"/>
    </source>
</evidence>
<dbReference type="InterPro" id="IPR049071">
    <property type="entry name" value="MPI_cupin_dom"/>
</dbReference>
<dbReference type="AlphaFoldDB" id="A0A0Q0RWJ7"/>
<dbReference type="PANTHER" id="PTHR42742">
    <property type="entry name" value="TRANSCRIPTIONAL REPRESSOR MPRA"/>
    <property type="match status" value="1"/>
</dbReference>
<dbReference type="InterPro" id="IPR014710">
    <property type="entry name" value="RmlC-like_jellyroll"/>
</dbReference>
<feature type="binding site" evidence="5">
    <location>
        <position position="122"/>
    </location>
    <ligand>
        <name>Zn(2+)</name>
        <dbReference type="ChEBI" id="CHEBI:29105"/>
    </ligand>
</feature>
<evidence type="ECO:0000256" key="1">
    <source>
        <dbReference type="ARBA" id="ARBA00022723"/>
    </source>
</evidence>
<dbReference type="GO" id="GO:0004476">
    <property type="term" value="F:mannose-6-phosphate isomerase activity"/>
    <property type="evidence" value="ECO:0007669"/>
    <property type="project" value="InterPro"/>
</dbReference>
<gene>
    <name evidence="9" type="ORF">RC62_3954</name>
</gene>
<protein>
    <recommendedName>
        <fullName evidence="3">Phosphohexomutase</fullName>
    </recommendedName>
    <alternativeName>
        <fullName evidence="4">Phosphomannose isomerase</fullName>
    </alternativeName>
</protein>
<evidence type="ECO:0000256" key="3">
    <source>
        <dbReference type="ARBA" id="ARBA00029741"/>
    </source>
</evidence>
<dbReference type="Proteomes" id="UP000050443">
    <property type="component" value="Unassembled WGS sequence"/>
</dbReference>
<dbReference type="RefSeq" id="WP_055093241.1">
    <property type="nucleotide sequence ID" value="NZ_JRLF01000007.1"/>
</dbReference>
<dbReference type="Pfam" id="PF20511">
    <property type="entry name" value="PMI_typeI_cat"/>
    <property type="match status" value="1"/>
</dbReference>
<evidence type="ECO:0000313" key="10">
    <source>
        <dbReference type="Proteomes" id="UP000050443"/>
    </source>
</evidence>
<dbReference type="OrthoDB" id="9808275at2"/>
<feature type="domain" description="Mannose-6-phosphate isomerase cupin" evidence="8">
    <location>
        <begin position="246"/>
        <end position="320"/>
    </location>
</feature>
<dbReference type="InterPro" id="IPR046457">
    <property type="entry name" value="PMI_typeI_cat"/>
</dbReference>
<sequence>MNLKSYPLQFEPILKDRIWGGEKLKTVLNKPIVSKITGESWELSTVEGDVSVVANGVLKGKSLMELIDEMPDEILGTKVYNRFGKQFPLLFKYLDAREDLSIQVHPNDKLAKERHNSFGKTEMWYVMQADPDSRIIVGFKENSSKEEYLKHLEDKTLVSILDDVKAKAGDVFFLETGTVHAIGAGLVVAEIQQTSDITYRLYDFDRVDAQGNKRELHVDLALDAINYNKVDTQKKYETKANTSNVVVDCPYFTTNFIPLENKVEVVKTGETFTVYMCIEGNFEIEYNGFKQSYKKGDTVLVPAEINAFILNGKASILEIYIS</sequence>
<keyword evidence="9" id="KW-0413">Isomerase</keyword>
<evidence type="ECO:0000256" key="6">
    <source>
        <dbReference type="PIRSR" id="PIRSR036894-2"/>
    </source>
</evidence>
<accession>A0A0Q0RWJ7</accession>
<comment type="cofactor">
    <cofactor evidence="5">
        <name>Zn(2+)</name>
        <dbReference type="ChEBI" id="CHEBI:29105"/>
    </cofactor>
    <text evidence="5">Binds 1 zinc ion per subunit.</text>
</comment>
<feature type="active site" evidence="6">
    <location>
        <position position="200"/>
    </location>
</feature>